<evidence type="ECO:0000256" key="2">
    <source>
        <dbReference type="ARBA" id="ARBA00023125"/>
    </source>
</evidence>
<dbReference type="EMBL" id="CP061336">
    <property type="protein sequence ID" value="QNU68221.1"/>
    <property type="molecule type" value="Genomic_DNA"/>
</dbReference>
<dbReference type="Proteomes" id="UP000306409">
    <property type="component" value="Chromosome"/>
</dbReference>
<dbReference type="PANTHER" id="PTHR30146:SF109">
    <property type="entry name" value="HTH-TYPE TRANSCRIPTIONAL REGULATOR GALS"/>
    <property type="match status" value="1"/>
</dbReference>
<keyword evidence="1" id="KW-0805">Transcription regulation</keyword>
<keyword evidence="2 4" id="KW-0238">DNA-binding</keyword>
<dbReference type="CDD" id="cd06267">
    <property type="entry name" value="PBP1_LacI_sugar_binding-like"/>
    <property type="match status" value="1"/>
</dbReference>
<protein>
    <submittedName>
        <fullName evidence="4">LacI family DNA-binding transcriptional regulator</fullName>
    </submittedName>
</protein>
<organism evidence="4 5">
    <name type="scientific">Ruminiclostridium herbifermentans</name>
    <dbReference type="NCBI Taxonomy" id="2488810"/>
    <lineage>
        <taxon>Bacteria</taxon>
        <taxon>Bacillati</taxon>
        <taxon>Bacillota</taxon>
        <taxon>Clostridia</taxon>
        <taxon>Eubacteriales</taxon>
        <taxon>Oscillospiraceae</taxon>
        <taxon>Ruminiclostridium</taxon>
    </lineage>
</organism>
<accession>A0A4U7JK35</accession>
<evidence type="ECO:0000313" key="5">
    <source>
        <dbReference type="Proteomes" id="UP000306409"/>
    </source>
</evidence>
<dbReference type="InterPro" id="IPR028082">
    <property type="entry name" value="Peripla_BP_I"/>
</dbReference>
<dbReference type="PANTHER" id="PTHR30146">
    <property type="entry name" value="LACI-RELATED TRANSCRIPTIONAL REPRESSOR"/>
    <property type="match status" value="1"/>
</dbReference>
<proteinExistence type="predicted"/>
<dbReference type="SUPFAM" id="SSF47413">
    <property type="entry name" value="lambda repressor-like DNA-binding domains"/>
    <property type="match status" value="1"/>
</dbReference>
<reference evidence="4 5" key="1">
    <citation type="submission" date="2020-09" db="EMBL/GenBank/DDBJ databases">
        <title>Characterization and genome sequencing of Ruminiclostridium sp. nov. MA18.</title>
        <authorList>
            <person name="Rettenmaier R."/>
            <person name="Kowollik M.-L."/>
            <person name="Liebl W."/>
            <person name="Zverlov V."/>
        </authorList>
    </citation>
    <scope>NUCLEOTIDE SEQUENCE [LARGE SCALE GENOMIC DNA]</scope>
    <source>
        <strain evidence="4 5">MA18</strain>
    </source>
</reference>
<evidence type="ECO:0000256" key="3">
    <source>
        <dbReference type="ARBA" id="ARBA00023163"/>
    </source>
</evidence>
<evidence type="ECO:0000313" key="4">
    <source>
        <dbReference type="EMBL" id="QNU68221.1"/>
    </source>
</evidence>
<dbReference type="RefSeq" id="WP_137696558.1">
    <property type="nucleotide sequence ID" value="NZ_CP061336.1"/>
</dbReference>
<keyword evidence="5" id="KW-1185">Reference proteome</keyword>
<dbReference type="SMART" id="SM00354">
    <property type="entry name" value="HTH_LACI"/>
    <property type="match status" value="1"/>
</dbReference>
<dbReference type="InterPro" id="IPR010982">
    <property type="entry name" value="Lambda_DNA-bd_dom_sf"/>
</dbReference>
<dbReference type="InterPro" id="IPR000843">
    <property type="entry name" value="HTH_LacI"/>
</dbReference>
<sequence length="342" mass="38167">MSNIFDIAKLAGVSKTTVSRVINNKPGVKDETRIKVLDAIEQLDYTPNQAARSLVSRKSGVIGVIYNVFNASIYLNLANLLEKYAAQYNYNVVFCSTNDDCDSKLRYVQYFTSGTADGLILFGSDCRDSEIVKKIIDSKYPLVVIENYFKDIKVNDIIIDNFNGAKKAVQYLIDLGHTKIAHITGNISHKVALERLNGYKEALKENGIEYNEDYVIFTDAGESSGSEAIEKLIFLNDPPTAVFTFNDMQGYDAIQKAKEIGVQVPQDLSIIGCDNIYEVLHYISSNLRLTSLMQPIEKIAQSAIELIMKNIANNKSEPQVLSFDTELYYGETCSCRESGCDD</sequence>
<dbReference type="PRINTS" id="PR00036">
    <property type="entry name" value="HTHLACI"/>
</dbReference>
<dbReference type="CDD" id="cd01392">
    <property type="entry name" value="HTH_LacI"/>
    <property type="match status" value="1"/>
</dbReference>
<evidence type="ECO:0000256" key="1">
    <source>
        <dbReference type="ARBA" id="ARBA00023015"/>
    </source>
</evidence>
<name>A0A4U7JK35_9FIRM</name>
<dbReference type="InterPro" id="IPR046335">
    <property type="entry name" value="LacI/GalR-like_sensor"/>
</dbReference>
<dbReference type="Gene3D" id="1.10.260.40">
    <property type="entry name" value="lambda repressor-like DNA-binding domains"/>
    <property type="match status" value="1"/>
</dbReference>
<dbReference type="Pfam" id="PF13377">
    <property type="entry name" value="Peripla_BP_3"/>
    <property type="match status" value="1"/>
</dbReference>
<dbReference type="OrthoDB" id="9789891at2"/>
<dbReference type="KEGG" id="rher:EHE19_007315"/>
<keyword evidence="3" id="KW-0804">Transcription</keyword>
<dbReference type="GO" id="GO:0003700">
    <property type="term" value="F:DNA-binding transcription factor activity"/>
    <property type="evidence" value="ECO:0007669"/>
    <property type="project" value="TreeGrafter"/>
</dbReference>
<gene>
    <name evidence="4" type="ORF">EHE19_007315</name>
</gene>
<dbReference type="PROSITE" id="PS00356">
    <property type="entry name" value="HTH_LACI_1"/>
    <property type="match status" value="1"/>
</dbReference>
<dbReference type="Gene3D" id="3.40.50.2300">
    <property type="match status" value="2"/>
</dbReference>
<dbReference type="Pfam" id="PF00356">
    <property type="entry name" value="LacI"/>
    <property type="match status" value="1"/>
</dbReference>
<dbReference type="AlphaFoldDB" id="A0A4U7JK35"/>
<dbReference type="GO" id="GO:0000976">
    <property type="term" value="F:transcription cis-regulatory region binding"/>
    <property type="evidence" value="ECO:0007669"/>
    <property type="project" value="TreeGrafter"/>
</dbReference>
<dbReference type="PROSITE" id="PS50932">
    <property type="entry name" value="HTH_LACI_2"/>
    <property type="match status" value="1"/>
</dbReference>
<dbReference type="SUPFAM" id="SSF53822">
    <property type="entry name" value="Periplasmic binding protein-like I"/>
    <property type="match status" value="1"/>
</dbReference>